<organism evidence="1 2">
    <name type="scientific">Paenibacillus xerothermodurans</name>
    <dbReference type="NCBI Taxonomy" id="1977292"/>
    <lineage>
        <taxon>Bacteria</taxon>
        <taxon>Bacillati</taxon>
        <taxon>Bacillota</taxon>
        <taxon>Bacilli</taxon>
        <taxon>Bacillales</taxon>
        <taxon>Paenibacillaceae</taxon>
        <taxon>Paenibacillus</taxon>
    </lineage>
</organism>
<evidence type="ECO:0000313" key="2">
    <source>
        <dbReference type="Proteomes" id="UP000214746"/>
    </source>
</evidence>
<name>A0A2W1NQL8_PAEXE</name>
<dbReference type="EMBL" id="NHRJ02000002">
    <property type="protein sequence ID" value="PZE21775.1"/>
    <property type="molecule type" value="Genomic_DNA"/>
</dbReference>
<protein>
    <submittedName>
        <fullName evidence="1">Uncharacterized protein</fullName>
    </submittedName>
</protein>
<dbReference type="Proteomes" id="UP000214746">
    <property type="component" value="Unassembled WGS sequence"/>
</dbReference>
<gene>
    <name evidence="1" type="ORF">CBW46_005010</name>
</gene>
<dbReference type="OrthoDB" id="2647092at2"/>
<proteinExistence type="predicted"/>
<dbReference type="AlphaFoldDB" id="A0A2W1NQL8"/>
<evidence type="ECO:0000313" key="1">
    <source>
        <dbReference type="EMBL" id="PZE21775.1"/>
    </source>
</evidence>
<comment type="caution">
    <text evidence="1">The sequence shown here is derived from an EMBL/GenBank/DDBJ whole genome shotgun (WGS) entry which is preliminary data.</text>
</comment>
<reference evidence="1" key="1">
    <citation type="submission" date="2018-06" db="EMBL/GenBank/DDBJ databases">
        <title>Paenibacillus xerothermodurans sp. nov. an extremely dry heat resistant spore forming bacterium isolated from the soil of Cape Canaveral, Florida.</title>
        <authorList>
            <person name="Seuylemezian A."/>
            <person name="Kaur N."/>
            <person name="Patil P."/>
            <person name="Patil P."/>
            <person name="Mayilraj S."/>
            <person name="Vaishampayan P."/>
        </authorList>
    </citation>
    <scope>NUCLEOTIDE SEQUENCE [LARGE SCALE GENOMIC DNA]</scope>
    <source>
        <strain evidence="1">ATCC 27380</strain>
    </source>
</reference>
<dbReference type="RefSeq" id="WP_089198916.1">
    <property type="nucleotide sequence ID" value="NZ_NHRJ02000002.1"/>
</dbReference>
<keyword evidence="2" id="KW-1185">Reference proteome</keyword>
<sequence length="69" mass="7899">MRTDNQIKRKLNELLISRQSIAARYTGLTETNPDNVEQAKALQSQLDRLDESISLLQWVLDEPTGTYHA</sequence>
<accession>A0A2W1NQL8</accession>